<reference evidence="3" key="1">
    <citation type="journal article" date="2021" name="PeerJ">
        <title>Extensive microbial diversity within the chicken gut microbiome revealed by metagenomics and culture.</title>
        <authorList>
            <person name="Gilroy R."/>
            <person name="Ravi A."/>
            <person name="Getino M."/>
            <person name="Pursley I."/>
            <person name="Horton D.L."/>
            <person name="Alikhan N.F."/>
            <person name="Baker D."/>
            <person name="Gharbi K."/>
            <person name="Hall N."/>
            <person name="Watson M."/>
            <person name="Adriaenssens E.M."/>
            <person name="Foster-Nyarko E."/>
            <person name="Jarju S."/>
            <person name="Secka A."/>
            <person name="Antonio M."/>
            <person name="Oren A."/>
            <person name="Chaudhuri R.R."/>
            <person name="La Ragione R."/>
            <person name="Hildebrand F."/>
            <person name="Pallen M.J."/>
        </authorList>
    </citation>
    <scope>NUCLEOTIDE SEQUENCE</scope>
    <source>
        <strain evidence="3">ChiGjej6B6-14162</strain>
    </source>
</reference>
<evidence type="ECO:0000256" key="1">
    <source>
        <dbReference type="ARBA" id="ARBA00011643"/>
    </source>
</evidence>
<evidence type="ECO:0000313" key="4">
    <source>
        <dbReference type="Proteomes" id="UP000886740"/>
    </source>
</evidence>
<dbReference type="AlphaFoldDB" id="A0A9D1X925"/>
<keyword evidence="3" id="KW-0808">Transferase</keyword>
<accession>A0A9D1X925</accession>
<comment type="caution">
    <text evidence="3">The sequence shown here is derived from an EMBL/GenBank/DDBJ whole genome shotgun (WGS) entry which is preliminary data.</text>
</comment>
<sequence>MKVCDLIEKLGLSILCGQDLEREVKGGYTSDLLSDVMGHIDEGMVWITIQTHQNVIAVAALKDVAAVILVNGNKPDEETLSKGNEENVLLLGTRENAFETSGKLYQLLNQGE</sequence>
<evidence type="ECO:0000313" key="3">
    <source>
        <dbReference type="EMBL" id="HIX75159.1"/>
    </source>
</evidence>
<dbReference type="SUPFAM" id="SSF75138">
    <property type="entry name" value="HprK N-terminal domain-like"/>
    <property type="match status" value="1"/>
</dbReference>
<name>A0A9D1X925_9BACT</name>
<gene>
    <name evidence="3" type="ORF">H9977_09045</name>
</gene>
<protein>
    <submittedName>
        <fullName evidence="3">Serine kinase</fullName>
    </submittedName>
</protein>
<reference evidence="3" key="2">
    <citation type="submission" date="2021-04" db="EMBL/GenBank/DDBJ databases">
        <authorList>
            <person name="Gilroy R."/>
        </authorList>
    </citation>
    <scope>NUCLEOTIDE SEQUENCE</scope>
    <source>
        <strain evidence="3">ChiGjej6B6-14162</strain>
    </source>
</reference>
<dbReference type="Proteomes" id="UP000886740">
    <property type="component" value="Unassembled WGS sequence"/>
</dbReference>
<dbReference type="Gene3D" id="3.40.1390.20">
    <property type="entry name" value="HprK N-terminal domain-like"/>
    <property type="match status" value="1"/>
</dbReference>
<feature type="domain" description="DRTGG" evidence="2">
    <location>
        <begin position="5"/>
        <end position="106"/>
    </location>
</feature>
<dbReference type="InterPro" id="IPR028979">
    <property type="entry name" value="Ser_kin/Pase_Hpr-like_N_sf"/>
</dbReference>
<organism evidence="3 4">
    <name type="scientific">Candidatus Parabacteroides intestinipullorum</name>
    <dbReference type="NCBI Taxonomy" id="2838723"/>
    <lineage>
        <taxon>Bacteria</taxon>
        <taxon>Pseudomonadati</taxon>
        <taxon>Bacteroidota</taxon>
        <taxon>Bacteroidia</taxon>
        <taxon>Bacteroidales</taxon>
        <taxon>Tannerellaceae</taxon>
        <taxon>Parabacteroides</taxon>
    </lineage>
</organism>
<dbReference type="GO" id="GO:0016301">
    <property type="term" value="F:kinase activity"/>
    <property type="evidence" value="ECO:0007669"/>
    <property type="project" value="UniProtKB-KW"/>
</dbReference>
<dbReference type="InterPro" id="IPR010766">
    <property type="entry name" value="DRTGG"/>
</dbReference>
<evidence type="ECO:0000259" key="2">
    <source>
        <dbReference type="Pfam" id="PF07085"/>
    </source>
</evidence>
<comment type="subunit">
    <text evidence="1">Homohexamer.</text>
</comment>
<keyword evidence="3" id="KW-0418">Kinase</keyword>
<proteinExistence type="predicted"/>
<dbReference type="Pfam" id="PF07085">
    <property type="entry name" value="DRTGG"/>
    <property type="match status" value="1"/>
</dbReference>
<dbReference type="EMBL" id="DXEL01000060">
    <property type="protein sequence ID" value="HIX75159.1"/>
    <property type="molecule type" value="Genomic_DNA"/>
</dbReference>